<dbReference type="Proteomes" id="UP000295341">
    <property type="component" value="Unassembled WGS sequence"/>
</dbReference>
<reference evidence="3 4" key="1">
    <citation type="submission" date="2019-03" db="EMBL/GenBank/DDBJ databases">
        <title>Genomic Encyclopedia of Type Strains, Phase IV (KMG-IV): sequencing the most valuable type-strain genomes for metagenomic binning, comparative biology and taxonomic classification.</title>
        <authorList>
            <person name="Goeker M."/>
        </authorList>
    </citation>
    <scope>NUCLEOTIDE SEQUENCE [LARGE SCALE GENOMIC DNA]</scope>
    <source>
        <strain evidence="3 4">DSM 26377</strain>
    </source>
</reference>
<dbReference type="EMBL" id="SOBT01000009">
    <property type="protein sequence ID" value="TDU28303.1"/>
    <property type="molecule type" value="Genomic_DNA"/>
</dbReference>
<accession>A0A4R7P3G5</accession>
<feature type="signal peptide" evidence="2">
    <location>
        <begin position="1"/>
        <end position="27"/>
    </location>
</feature>
<feature type="compositionally biased region" description="Basic and acidic residues" evidence="1">
    <location>
        <begin position="40"/>
        <end position="52"/>
    </location>
</feature>
<evidence type="ECO:0000256" key="2">
    <source>
        <dbReference type="SAM" id="SignalP"/>
    </source>
</evidence>
<name>A0A4R7P3G5_9GAMM</name>
<feature type="chain" id="PRO_5030099531" evidence="2">
    <location>
        <begin position="28"/>
        <end position="130"/>
    </location>
</feature>
<gene>
    <name evidence="3" type="ORF">DFR24_2671</name>
</gene>
<dbReference type="PROSITE" id="PS51257">
    <property type="entry name" value="PROKAR_LIPOPROTEIN"/>
    <property type="match status" value="1"/>
</dbReference>
<dbReference type="AlphaFoldDB" id="A0A4R7P3G5"/>
<feature type="region of interest" description="Disordered" evidence="1">
    <location>
        <begin position="30"/>
        <end position="52"/>
    </location>
</feature>
<proteinExistence type="predicted"/>
<evidence type="ECO:0000256" key="1">
    <source>
        <dbReference type="SAM" id="MobiDB-lite"/>
    </source>
</evidence>
<dbReference type="RefSeq" id="WP_133881858.1">
    <property type="nucleotide sequence ID" value="NZ_MWIN01000017.1"/>
</dbReference>
<keyword evidence="4" id="KW-1185">Reference proteome</keyword>
<keyword evidence="2" id="KW-0732">Signal</keyword>
<evidence type="ECO:0000313" key="4">
    <source>
        <dbReference type="Proteomes" id="UP000295341"/>
    </source>
</evidence>
<organism evidence="3 4">
    <name type="scientific">Panacagrimonas perspica</name>
    <dbReference type="NCBI Taxonomy" id="381431"/>
    <lineage>
        <taxon>Bacteria</taxon>
        <taxon>Pseudomonadati</taxon>
        <taxon>Pseudomonadota</taxon>
        <taxon>Gammaproteobacteria</taxon>
        <taxon>Nevskiales</taxon>
        <taxon>Nevskiaceae</taxon>
        <taxon>Panacagrimonas</taxon>
    </lineage>
</organism>
<protein>
    <submittedName>
        <fullName evidence="3">Uncharacterized protein</fullName>
    </submittedName>
</protein>
<evidence type="ECO:0000313" key="3">
    <source>
        <dbReference type="EMBL" id="TDU28303.1"/>
    </source>
</evidence>
<comment type="caution">
    <text evidence="3">The sequence shown here is derived from an EMBL/GenBank/DDBJ whole genome shotgun (WGS) entry which is preliminary data.</text>
</comment>
<sequence>MKFETISRQQSAAVAILALAGSLMLGACNRQEDPSQTSRDISEARTEGNEKVGEATKDAVENFEDGASAKTVVNDVHRIEVEKIRADHEVAKQRCDGIVAADQDKCRSDADATYDAAMKLADEKRKANGG</sequence>